<dbReference type="Pfam" id="PF19058">
    <property type="entry name" value="DUF5754"/>
    <property type="match status" value="1"/>
</dbReference>
<reference evidence="1" key="1">
    <citation type="journal article" date="2020" name="Nature">
        <title>Giant virus diversity and host interactions through global metagenomics.</title>
        <authorList>
            <person name="Schulz F."/>
            <person name="Roux S."/>
            <person name="Paez-Espino D."/>
            <person name="Jungbluth S."/>
            <person name="Walsh D.A."/>
            <person name="Denef V.J."/>
            <person name="McMahon K.D."/>
            <person name="Konstantinidis K.T."/>
            <person name="Eloe-Fadrosh E.A."/>
            <person name="Kyrpides N.C."/>
            <person name="Woyke T."/>
        </authorList>
    </citation>
    <scope>NUCLEOTIDE SEQUENCE</scope>
    <source>
        <strain evidence="1">GVMAG-M-3300021120-1</strain>
    </source>
</reference>
<evidence type="ECO:0000313" key="1">
    <source>
        <dbReference type="EMBL" id="QHT03842.1"/>
    </source>
</evidence>
<dbReference type="InterPro" id="IPR043930">
    <property type="entry name" value="DUF5754"/>
</dbReference>
<name>A0A6C0CI42_9ZZZZ</name>
<dbReference type="AlphaFoldDB" id="A0A6C0CI42"/>
<sequence>MKTRKIKLRSIVKSHLPNKKWDAKFVYPNGNEKVVPFGARKNVNGKWVDMSDFTKHKNVTRKQRYLNRHSGMGEHWNKPDTPGALSKWILWNKPTLKASIADFKKRFNL</sequence>
<dbReference type="EMBL" id="MN739418">
    <property type="protein sequence ID" value="QHT03842.1"/>
    <property type="molecule type" value="Genomic_DNA"/>
</dbReference>
<protein>
    <submittedName>
        <fullName evidence="1">Uncharacterized protein</fullName>
    </submittedName>
</protein>
<organism evidence="1">
    <name type="scientific">viral metagenome</name>
    <dbReference type="NCBI Taxonomy" id="1070528"/>
    <lineage>
        <taxon>unclassified sequences</taxon>
        <taxon>metagenomes</taxon>
        <taxon>organismal metagenomes</taxon>
    </lineage>
</organism>
<accession>A0A6C0CI42</accession>
<proteinExistence type="predicted"/>